<keyword evidence="6" id="KW-0406">Ion transport</keyword>
<sequence length="460" mass="49070">MEERIISPRRKRGLSTTRIIALGFVAAILAGAVILMLPVSSADGTWTRPIDALFTATTSICVTGLVTVTTAVHWSLFGQIVILILAQLGGLGVITVTMCVLILLGKRITLKDRMLIQETYSTDTLSGLARLVVRIVKGTFLLEGLGVIGYATVFIPEFGFWPGLWKSIFNAVSAFCNAGMDVVGEASLRAYVNNPIINITTMVLVILGGLGFVVWWNLLDAWKKRKEKNRGFVMGLSLHTKLVLVMTAVLLLGGALLFFLFEQGNPDTIGEMGLGDKIMASVFQSVTTRTAGFETIPQANLTEGSTLLTMILMVIGGSPAGTAGGIKTTTVGILILMILSTIRGKKETEFMRRRISAEAGRTALTVVGLAFMVVVTASLLLFASDGLGFQDTLYEVASAMGTVGLTRGITAGLSTAGKLVIIVVMYIGRIGPVTVAFALAMKRKGKDANFSLPEERVLIG</sequence>
<feature type="transmembrane region" description="Helical" evidence="8">
    <location>
        <begin position="320"/>
        <end position="342"/>
    </location>
</feature>
<evidence type="ECO:0000256" key="3">
    <source>
        <dbReference type="ARBA" id="ARBA00022475"/>
    </source>
</evidence>
<dbReference type="InterPro" id="IPR003445">
    <property type="entry name" value="Cat_transpt"/>
</dbReference>
<evidence type="ECO:0000313" key="9">
    <source>
        <dbReference type="EMBL" id="MDI9241999.1"/>
    </source>
</evidence>
<keyword evidence="3" id="KW-1003">Cell membrane</keyword>
<reference evidence="9 10" key="1">
    <citation type="submission" date="2023-05" db="EMBL/GenBank/DDBJ databases">
        <title>[ruminococcus] sp. nov., isolated from a pig farm feces dump.</title>
        <authorList>
            <person name="Chang Y.-H."/>
        </authorList>
    </citation>
    <scope>NUCLEOTIDE SEQUENCE [LARGE SCALE GENOMIC DNA]</scope>
    <source>
        <strain evidence="9 10">YH-rum2234</strain>
    </source>
</reference>
<feature type="transmembrane region" description="Helical" evidence="8">
    <location>
        <begin position="80"/>
        <end position="104"/>
    </location>
</feature>
<keyword evidence="10" id="KW-1185">Reference proteome</keyword>
<dbReference type="PANTHER" id="PTHR32024">
    <property type="entry name" value="TRK SYSTEM POTASSIUM UPTAKE PROTEIN TRKG-RELATED"/>
    <property type="match status" value="1"/>
</dbReference>
<dbReference type="EMBL" id="JASGBQ010000006">
    <property type="protein sequence ID" value="MDI9241999.1"/>
    <property type="molecule type" value="Genomic_DNA"/>
</dbReference>
<gene>
    <name evidence="9" type="ORF">QJ036_05825</name>
</gene>
<organism evidence="9 10">
    <name type="scientific">Fusibacillus kribbianus</name>
    <dbReference type="NCBI Taxonomy" id="3044208"/>
    <lineage>
        <taxon>Bacteria</taxon>
        <taxon>Bacillati</taxon>
        <taxon>Bacillota</taxon>
        <taxon>Clostridia</taxon>
        <taxon>Lachnospirales</taxon>
        <taxon>Lachnospiraceae</taxon>
        <taxon>Fusibacillus</taxon>
    </lineage>
</organism>
<name>A0AAP4BCV7_9FIRM</name>
<dbReference type="GO" id="GO:0005886">
    <property type="term" value="C:plasma membrane"/>
    <property type="evidence" value="ECO:0007669"/>
    <property type="project" value="UniProtKB-SubCell"/>
</dbReference>
<evidence type="ECO:0000256" key="5">
    <source>
        <dbReference type="ARBA" id="ARBA00022989"/>
    </source>
</evidence>
<evidence type="ECO:0000256" key="7">
    <source>
        <dbReference type="ARBA" id="ARBA00023136"/>
    </source>
</evidence>
<feature type="transmembrane region" description="Helical" evidence="8">
    <location>
        <begin position="20"/>
        <end position="40"/>
    </location>
</feature>
<evidence type="ECO:0000256" key="4">
    <source>
        <dbReference type="ARBA" id="ARBA00022692"/>
    </source>
</evidence>
<evidence type="ECO:0000256" key="6">
    <source>
        <dbReference type="ARBA" id="ARBA00023065"/>
    </source>
</evidence>
<evidence type="ECO:0000256" key="2">
    <source>
        <dbReference type="ARBA" id="ARBA00022448"/>
    </source>
</evidence>
<evidence type="ECO:0000256" key="1">
    <source>
        <dbReference type="ARBA" id="ARBA00004651"/>
    </source>
</evidence>
<protein>
    <submittedName>
        <fullName evidence="9">Potassium transporter TrkG</fullName>
    </submittedName>
</protein>
<feature type="transmembrane region" description="Helical" evidence="8">
    <location>
        <begin position="140"/>
        <end position="161"/>
    </location>
</feature>
<feature type="transmembrane region" description="Helical" evidence="8">
    <location>
        <begin position="419"/>
        <end position="440"/>
    </location>
</feature>
<dbReference type="Pfam" id="PF02386">
    <property type="entry name" value="TrkH"/>
    <property type="match status" value="1"/>
</dbReference>
<comment type="caution">
    <text evidence="9">The sequence shown here is derived from an EMBL/GenBank/DDBJ whole genome shotgun (WGS) entry which is preliminary data.</text>
</comment>
<proteinExistence type="predicted"/>
<dbReference type="RefSeq" id="WP_283230504.1">
    <property type="nucleotide sequence ID" value="NZ_JASGBQ010000006.1"/>
</dbReference>
<keyword evidence="2" id="KW-0813">Transport</keyword>
<evidence type="ECO:0000313" key="10">
    <source>
        <dbReference type="Proteomes" id="UP001300383"/>
    </source>
</evidence>
<feature type="transmembrane region" description="Helical" evidence="8">
    <location>
        <begin position="196"/>
        <end position="219"/>
    </location>
</feature>
<feature type="transmembrane region" description="Helical" evidence="8">
    <location>
        <begin position="240"/>
        <end position="261"/>
    </location>
</feature>
<accession>A0AAP4BCV7</accession>
<dbReference type="Proteomes" id="UP001300383">
    <property type="component" value="Unassembled WGS sequence"/>
</dbReference>
<keyword evidence="7 8" id="KW-0472">Membrane</keyword>
<dbReference type="AlphaFoldDB" id="A0AAP4BCV7"/>
<dbReference type="GO" id="GO:0030001">
    <property type="term" value="P:metal ion transport"/>
    <property type="evidence" value="ECO:0007669"/>
    <property type="project" value="UniProtKB-ARBA"/>
</dbReference>
<comment type="subcellular location">
    <subcellularLocation>
        <location evidence="1">Cell membrane</location>
        <topology evidence="1">Multi-pass membrane protein</topology>
    </subcellularLocation>
</comment>
<evidence type="ECO:0000256" key="8">
    <source>
        <dbReference type="SAM" id="Phobius"/>
    </source>
</evidence>
<keyword evidence="5 8" id="KW-1133">Transmembrane helix</keyword>
<dbReference type="PANTHER" id="PTHR32024:SF1">
    <property type="entry name" value="KTR SYSTEM POTASSIUM UPTAKE PROTEIN B"/>
    <property type="match status" value="1"/>
</dbReference>
<keyword evidence="4 8" id="KW-0812">Transmembrane</keyword>
<dbReference type="GO" id="GO:0008324">
    <property type="term" value="F:monoatomic cation transmembrane transporter activity"/>
    <property type="evidence" value="ECO:0007669"/>
    <property type="project" value="InterPro"/>
</dbReference>
<feature type="transmembrane region" description="Helical" evidence="8">
    <location>
        <begin position="363"/>
        <end position="383"/>
    </location>
</feature>